<protein>
    <submittedName>
        <fullName evidence="1">Uncharacterized protein</fullName>
    </submittedName>
</protein>
<reference evidence="1" key="1">
    <citation type="submission" date="2019-10" db="EMBL/GenBank/DDBJ databases">
        <authorList>
            <person name="Soares A.E.R."/>
            <person name="Aleixo A."/>
            <person name="Schneider P."/>
            <person name="Miyaki C.Y."/>
            <person name="Schneider M.P."/>
            <person name="Mello C."/>
            <person name="Vasconcelos A.T.R."/>
        </authorList>
    </citation>
    <scope>NUCLEOTIDE SEQUENCE</scope>
    <source>
        <tissue evidence="1">Muscle</tissue>
    </source>
</reference>
<keyword evidence="2" id="KW-1185">Reference proteome</keyword>
<gene>
    <name evidence="1" type="ORF">WISP_49452</name>
</gene>
<evidence type="ECO:0000313" key="2">
    <source>
        <dbReference type="Proteomes" id="UP001145742"/>
    </source>
</evidence>
<dbReference type="Proteomes" id="UP001145742">
    <property type="component" value="Unassembled WGS sequence"/>
</dbReference>
<proteinExistence type="predicted"/>
<comment type="caution">
    <text evidence="1">The sequence shown here is derived from an EMBL/GenBank/DDBJ whole genome shotgun (WGS) entry which is preliminary data.</text>
</comment>
<accession>A0ABQ9DE15</accession>
<sequence length="136" mass="14954">MPLESLSSGIPAVDPELQTGLNRNETTGLWLCHEKLEESAQKVKLQCLKQVLAIFSSWLKNGNFPDLQEPRMTELCAKIKGGSLGLSGANDVASPTVQKQQGLCVLAPFVWEESSSVFNSWLKIGNFPNPLMPRKD</sequence>
<evidence type="ECO:0000313" key="1">
    <source>
        <dbReference type="EMBL" id="KAJ7420210.1"/>
    </source>
</evidence>
<organism evidence="1 2">
    <name type="scientific">Willisornis vidua</name>
    <name type="common">Xingu scale-backed antbird</name>
    <dbReference type="NCBI Taxonomy" id="1566151"/>
    <lineage>
        <taxon>Eukaryota</taxon>
        <taxon>Metazoa</taxon>
        <taxon>Chordata</taxon>
        <taxon>Craniata</taxon>
        <taxon>Vertebrata</taxon>
        <taxon>Euteleostomi</taxon>
        <taxon>Archelosauria</taxon>
        <taxon>Archosauria</taxon>
        <taxon>Dinosauria</taxon>
        <taxon>Saurischia</taxon>
        <taxon>Theropoda</taxon>
        <taxon>Coelurosauria</taxon>
        <taxon>Aves</taxon>
        <taxon>Neognathae</taxon>
        <taxon>Neoaves</taxon>
        <taxon>Telluraves</taxon>
        <taxon>Australaves</taxon>
        <taxon>Passeriformes</taxon>
        <taxon>Thamnophilidae</taxon>
        <taxon>Willisornis</taxon>
    </lineage>
</organism>
<name>A0ABQ9DE15_9PASS</name>
<dbReference type="EMBL" id="WHWB01033388">
    <property type="protein sequence ID" value="KAJ7420210.1"/>
    <property type="molecule type" value="Genomic_DNA"/>
</dbReference>